<feature type="compositionally biased region" description="Pro residues" evidence="1">
    <location>
        <begin position="14"/>
        <end position="24"/>
    </location>
</feature>
<sequence length="50" mass="5582">MSESQKPSQESKPQPAPQPKPSAPNPGERNLRTEYTFVTDSADRLRGKNK</sequence>
<organism evidence="2 3">
    <name type="scientific">Proteus terrae subsp. cibarius</name>
    <dbReference type="NCBI Taxonomy" id="626774"/>
    <lineage>
        <taxon>Bacteria</taxon>
        <taxon>Pseudomonadati</taxon>
        <taxon>Pseudomonadota</taxon>
        <taxon>Gammaproteobacteria</taxon>
        <taxon>Enterobacterales</taxon>
        <taxon>Morganellaceae</taxon>
        <taxon>Proteus</taxon>
    </lineage>
</organism>
<dbReference type="EMBL" id="CP047340">
    <property type="protein sequence ID" value="QIF90094.1"/>
    <property type="molecule type" value="Genomic_DNA"/>
</dbReference>
<reference evidence="2 3" key="1">
    <citation type="submission" date="2020-01" db="EMBL/GenBank/DDBJ databases">
        <title>The genomic epidemiology of tigecycline resistance gene tet(X) variants in a swine farm in China.</title>
        <authorList>
            <person name="Peng K."/>
            <person name="Li R."/>
        </authorList>
    </citation>
    <scope>NUCLEOTIDE SEQUENCE [LARGE SCALE GENOMIC DNA]</scope>
    <source>
        <strain evidence="2 3">ZF1</strain>
    </source>
</reference>
<feature type="compositionally biased region" description="Basic and acidic residues" evidence="1">
    <location>
        <begin position="41"/>
        <end position="50"/>
    </location>
</feature>
<feature type="compositionally biased region" description="Low complexity" evidence="1">
    <location>
        <begin position="1"/>
        <end position="13"/>
    </location>
</feature>
<evidence type="ECO:0000256" key="1">
    <source>
        <dbReference type="SAM" id="MobiDB-lite"/>
    </source>
</evidence>
<dbReference type="RefSeq" id="WP_156733342.1">
    <property type="nucleotide sequence ID" value="NZ_CP045008.1"/>
</dbReference>
<proteinExistence type="predicted"/>
<dbReference type="Proteomes" id="UP000501338">
    <property type="component" value="Chromosome"/>
</dbReference>
<feature type="region of interest" description="Disordered" evidence="1">
    <location>
        <begin position="1"/>
        <end position="50"/>
    </location>
</feature>
<keyword evidence="3" id="KW-1185">Reference proteome</keyword>
<evidence type="ECO:0000313" key="2">
    <source>
        <dbReference type="EMBL" id="QIF90094.1"/>
    </source>
</evidence>
<name>A0ABX6JLN8_9GAMM</name>
<protein>
    <submittedName>
        <fullName evidence="2">Uncharacterized protein</fullName>
    </submittedName>
</protein>
<accession>A0ABX6JLN8</accession>
<gene>
    <name evidence="2" type="ORF">GTH23_08605</name>
</gene>
<evidence type="ECO:0000313" key="3">
    <source>
        <dbReference type="Proteomes" id="UP000501338"/>
    </source>
</evidence>